<evidence type="ECO:0000259" key="3">
    <source>
        <dbReference type="Pfam" id="PF00535"/>
    </source>
</evidence>
<dbReference type="SUPFAM" id="SSF53448">
    <property type="entry name" value="Nucleotide-diphospho-sugar transferases"/>
    <property type="match status" value="1"/>
</dbReference>
<dbReference type="RefSeq" id="WP_018591683.1">
    <property type="nucleotide sequence ID" value="NZ_CP117523.1"/>
</dbReference>
<keyword evidence="1" id="KW-0328">Glycosyltransferase</keyword>
<dbReference type="Pfam" id="PF00535">
    <property type="entry name" value="Glycos_transf_2"/>
    <property type="match status" value="1"/>
</dbReference>
<evidence type="ECO:0000313" key="4">
    <source>
        <dbReference type="EMBL" id="WWD85037.1"/>
    </source>
</evidence>
<protein>
    <recommendedName>
        <fullName evidence="3">Glycosyltransferase 2-like domain-containing protein</fullName>
    </recommendedName>
</protein>
<accession>A0ABZ2EYL3</accession>
<gene>
    <name evidence="4" type="ORF">TEGL_34840</name>
</gene>
<name>A0ABZ2EYL3_9FIRM</name>
<keyword evidence="2" id="KW-0808">Transferase</keyword>
<dbReference type="InterPro" id="IPR001173">
    <property type="entry name" value="Glyco_trans_2-like"/>
</dbReference>
<evidence type="ECO:0000313" key="5">
    <source>
        <dbReference type="Proteomes" id="UP001348492"/>
    </source>
</evidence>
<evidence type="ECO:0000256" key="2">
    <source>
        <dbReference type="ARBA" id="ARBA00022679"/>
    </source>
</evidence>
<feature type="domain" description="Glycosyltransferase 2-like" evidence="3">
    <location>
        <begin position="542"/>
        <end position="705"/>
    </location>
</feature>
<evidence type="ECO:0000256" key="1">
    <source>
        <dbReference type="ARBA" id="ARBA00022676"/>
    </source>
</evidence>
<dbReference type="PANTHER" id="PTHR22916">
    <property type="entry name" value="GLYCOSYLTRANSFERASE"/>
    <property type="match status" value="1"/>
</dbReference>
<reference evidence="4 5" key="1">
    <citation type="journal article" date="2023" name="PLoS ONE">
        <title>Genome-based metabolic and phylogenomic analysis of three Terrisporobacter species.</title>
        <authorList>
            <person name="Boer T."/>
            <person name="Bengelsdorf F.R."/>
            <person name="Bomeke M."/>
            <person name="Daniel R."/>
            <person name="Poehlein A."/>
        </authorList>
    </citation>
    <scope>NUCLEOTIDE SEQUENCE [LARGE SCALE GENOMIC DNA]</scope>
    <source>
        <strain evidence="4 5">DSM 1288</strain>
    </source>
</reference>
<dbReference type="CDD" id="cd00761">
    <property type="entry name" value="Glyco_tranf_GTA_type"/>
    <property type="match status" value="1"/>
</dbReference>
<keyword evidence="5" id="KW-1185">Reference proteome</keyword>
<sequence length="854" mass="100742">MTYDNQQSFKDYKDKNYNKELNNKLMKLIKDIPTSNGSRYFEKIDKNIAIITDEFMYNYYKDSVNLIYVNYFKYKEIIENNNIDMFMFVTCWSGIEDNDWRGGKANGVLKEERVYEVIELCKLKGIPTIFQSIEDPSNYDVFINIAKKCDYIFTTDSNKMNDYKNDCNNKNVYLTKFGINPLLHNPIGMKNKERLNEILFAGSWMKRYPHRGEDMKKIFDGVLSSGKKLDIIDRNFHLNKENYFYPQKYIPYTSPAVNHEDLQKIHKLYDWIINLNSIKYSPTMCAMRCYEAQGLGNCILSNYSIAVNDNNPNIFIIHNESEVEHILNGFSEEEIYKHQVYGIRNVMSDQCVFDRISFIVQTVDPSLRGNTKKKVLVVSNKITSNIVSMFDNQVFEEKYLVEEEEAKKLYNQYDFITFFKEDYYYEEYYLQDMINGFKYTDSDYVTKDSYYSNKDIVAGIEHNYVSKMKDKYKSIFDAKAFSFDFLLSLNKGITLENGYSIDHFELNMENYEIKTLKVKKLYKNIKNLFDGEIKTNKKYKFSVIVAVYNNGKHLLNKCFNSLRRSSMFNEMEIILVDDGSNDKDTFAIVERLNREYENVKVYKFPQGGSGSPSRPRNMGVIMASTDFVTFLDPDNEAVNDGYAKLYKEINDSDYDMLVGNVLKASDAENIMNYCEAKTIENTKEHVIDSKFAVISIQGTLIRKSLIVNNNLKMVDGAIGEDTLYFIELMLNSKKVKVIDEMIHIYYAALSTSETNNINENFFRKSLLLEREMSNKLETYGLKDIYMDIKFDYFYRYWYMKKLQIADKNQVKEITNIMLEIIDLYDYSKVKDQYIKNFLEYARSKKYEEIERIYF</sequence>
<dbReference type="EMBL" id="CP117523">
    <property type="protein sequence ID" value="WWD85037.1"/>
    <property type="molecule type" value="Genomic_DNA"/>
</dbReference>
<proteinExistence type="predicted"/>
<dbReference type="PANTHER" id="PTHR22916:SF51">
    <property type="entry name" value="GLYCOSYLTRANSFERASE EPSH-RELATED"/>
    <property type="match status" value="1"/>
</dbReference>
<dbReference type="InterPro" id="IPR029044">
    <property type="entry name" value="Nucleotide-diphossugar_trans"/>
</dbReference>
<dbReference type="Gene3D" id="3.90.550.10">
    <property type="entry name" value="Spore Coat Polysaccharide Biosynthesis Protein SpsA, Chain A"/>
    <property type="match status" value="1"/>
</dbReference>
<dbReference type="Proteomes" id="UP001348492">
    <property type="component" value="Chromosome"/>
</dbReference>
<organism evidence="4 5">
    <name type="scientific">Terrisporobacter glycolicus ATCC 14880 = DSM 1288</name>
    <dbReference type="NCBI Taxonomy" id="1121315"/>
    <lineage>
        <taxon>Bacteria</taxon>
        <taxon>Bacillati</taxon>
        <taxon>Bacillota</taxon>
        <taxon>Clostridia</taxon>
        <taxon>Peptostreptococcales</taxon>
        <taxon>Peptostreptococcaceae</taxon>
        <taxon>Terrisporobacter</taxon>
    </lineage>
</organism>